<gene>
    <name evidence="4" type="ORF">yc1106_00452</name>
</gene>
<dbReference type="AlphaFoldDB" id="A0A9Q9DN10"/>
<dbReference type="EMBL" id="CP089274">
    <property type="protein sequence ID" value="USP73178.1"/>
    <property type="molecule type" value="Genomic_DNA"/>
</dbReference>
<feature type="compositionally biased region" description="Polar residues" evidence="3">
    <location>
        <begin position="10"/>
        <end position="32"/>
    </location>
</feature>
<dbReference type="OrthoDB" id="48057at2759"/>
<organism evidence="4 5">
    <name type="scientific">Curvularia clavata</name>
    <dbReference type="NCBI Taxonomy" id="95742"/>
    <lineage>
        <taxon>Eukaryota</taxon>
        <taxon>Fungi</taxon>
        <taxon>Dikarya</taxon>
        <taxon>Ascomycota</taxon>
        <taxon>Pezizomycotina</taxon>
        <taxon>Dothideomycetes</taxon>
        <taxon>Pleosporomycetidae</taxon>
        <taxon>Pleosporales</taxon>
        <taxon>Pleosporineae</taxon>
        <taxon>Pleosporaceae</taxon>
        <taxon>Curvularia</taxon>
    </lineage>
</organism>
<dbReference type="PANTHER" id="PTHR10972:SF212">
    <property type="entry name" value="OXYSTEROL-BINDING PROTEIN-LIKE PROTEIN 1"/>
    <property type="match status" value="1"/>
</dbReference>
<accession>A0A9Q9DN10</accession>
<evidence type="ECO:0000256" key="3">
    <source>
        <dbReference type="SAM" id="MobiDB-lite"/>
    </source>
</evidence>
<evidence type="ECO:0000313" key="4">
    <source>
        <dbReference type="EMBL" id="USP73178.1"/>
    </source>
</evidence>
<dbReference type="InterPro" id="IPR037239">
    <property type="entry name" value="OSBP_sf"/>
</dbReference>
<dbReference type="Proteomes" id="UP001056012">
    <property type="component" value="Chromosome 1"/>
</dbReference>
<reference evidence="4" key="1">
    <citation type="submission" date="2021-12" db="EMBL/GenBank/DDBJ databases">
        <title>Curvularia clavata genome.</title>
        <authorList>
            <person name="Cao Y."/>
        </authorList>
    </citation>
    <scope>NUCLEOTIDE SEQUENCE</scope>
    <source>
        <strain evidence="4">Yc1106</strain>
    </source>
</reference>
<keyword evidence="5" id="KW-1185">Reference proteome</keyword>
<evidence type="ECO:0000256" key="1">
    <source>
        <dbReference type="ARBA" id="ARBA00008842"/>
    </source>
</evidence>
<dbReference type="Gene3D" id="2.40.160.120">
    <property type="match status" value="1"/>
</dbReference>
<dbReference type="GO" id="GO:0016020">
    <property type="term" value="C:membrane"/>
    <property type="evidence" value="ECO:0007669"/>
    <property type="project" value="TreeGrafter"/>
</dbReference>
<dbReference type="PANTHER" id="PTHR10972">
    <property type="entry name" value="OXYSTEROL-BINDING PROTEIN-RELATED"/>
    <property type="match status" value="1"/>
</dbReference>
<feature type="region of interest" description="Disordered" evidence="3">
    <location>
        <begin position="1"/>
        <end position="38"/>
    </location>
</feature>
<proteinExistence type="inferred from homology"/>
<dbReference type="Pfam" id="PF01237">
    <property type="entry name" value="Oxysterol_BP"/>
    <property type="match status" value="2"/>
</dbReference>
<dbReference type="Gene3D" id="3.30.70.3490">
    <property type="match status" value="1"/>
</dbReference>
<sequence length="456" mass="50597">MADLAPEKPQSASAPVSTLNSGANSRAPTPSNAAAEKAPDDSSKFKTFLSILRRFIGVSDLAAVRFSLPAQLLEPRPNLEYWHYLDRPDTFISIGDSDDDLGRMLGCLRFWFTKDLKYVKGKPCKPYNSTLGEFFRCNWKIEDTHLPLKTPNSTPSSAASSTKGNGKTVTVSYLTEQTSHHPPVSAFYVDCPEKGISARGYDQLSAKFTGTSVRVVAGAHNLGIFITLKNRDNEEYQLTHPAAYLGGILRGSLSVSVADSCFITCPKTGLKVILEYQEEGWLGRSQNKVLGVIFKYDPNNDTITKIKDVSDKDVLGRIEGSWQDKVYYTLGSKPFAKVSEKHLIIDLNPLDPVPKIIPPIEKQLPNESLKFWDSVTKAIVGKQYSVATNLKTEIEEKQRQKAAERKEANKEWQPRFFTGAVTPVGKPDLTKDGEEALKGLHEENYELPPSQEYGAF</sequence>
<dbReference type="SUPFAM" id="SSF144000">
    <property type="entry name" value="Oxysterol-binding protein-like"/>
    <property type="match status" value="1"/>
</dbReference>
<comment type="similarity">
    <text evidence="1 2">Belongs to the OSBP family.</text>
</comment>
<name>A0A9Q9DN10_CURCL</name>
<dbReference type="GO" id="GO:0005829">
    <property type="term" value="C:cytosol"/>
    <property type="evidence" value="ECO:0007669"/>
    <property type="project" value="TreeGrafter"/>
</dbReference>
<protein>
    <submittedName>
        <fullName evidence="4">Oxysterol-binding protein-like protein 1</fullName>
    </submittedName>
</protein>
<dbReference type="InterPro" id="IPR000648">
    <property type="entry name" value="Oxysterol-bd"/>
</dbReference>
<dbReference type="FunFam" id="2.40.160.120:FF:000016">
    <property type="entry name" value="Oxysterol binding protein (Orp8), putative"/>
    <property type="match status" value="1"/>
</dbReference>
<dbReference type="VEuPathDB" id="FungiDB:yc1106_00452"/>
<dbReference type="GO" id="GO:0032934">
    <property type="term" value="F:sterol binding"/>
    <property type="evidence" value="ECO:0007669"/>
    <property type="project" value="TreeGrafter"/>
</dbReference>
<evidence type="ECO:0000313" key="5">
    <source>
        <dbReference type="Proteomes" id="UP001056012"/>
    </source>
</evidence>
<dbReference type="FunFam" id="3.30.70.3490:FF:000017">
    <property type="entry name" value="Oxysterol binding protein (Orp8), putative"/>
    <property type="match status" value="1"/>
</dbReference>
<dbReference type="PROSITE" id="PS01013">
    <property type="entry name" value="OSBP"/>
    <property type="match status" value="1"/>
</dbReference>
<evidence type="ECO:0000256" key="2">
    <source>
        <dbReference type="RuleBase" id="RU003844"/>
    </source>
</evidence>
<dbReference type="InterPro" id="IPR018494">
    <property type="entry name" value="Oxysterol-bd_CS"/>
</dbReference>